<feature type="region of interest" description="Disordered" evidence="1">
    <location>
        <begin position="1"/>
        <end position="20"/>
    </location>
</feature>
<protein>
    <submittedName>
        <fullName evidence="2">Splicing factor U2AF family SnRNP auxilary factor large subunit, RRM domain-containing protein</fullName>
    </submittedName>
</protein>
<evidence type="ECO:0000256" key="1">
    <source>
        <dbReference type="SAM" id="MobiDB-lite"/>
    </source>
</evidence>
<organism evidence="2 3">
    <name type="scientific">Toxoplasma gondii TgCatPRC2</name>
    <dbReference type="NCBI Taxonomy" id="1130821"/>
    <lineage>
        <taxon>Eukaryota</taxon>
        <taxon>Sar</taxon>
        <taxon>Alveolata</taxon>
        <taxon>Apicomplexa</taxon>
        <taxon>Conoidasida</taxon>
        <taxon>Coccidia</taxon>
        <taxon>Eucoccidiorida</taxon>
        <taxon>Eimeriorina</taxon>
        <taxon>Sarcocystidae</taxon>
        <taxon>Toxoplasma</taxon>
    </lineage>
</organism>
<evidence type="ECO:0000313" key="2">
    <source>
        <dbReference type="EMBL" id="KYK66838.1"/>
    </source>
</evidence>
<dbReference type="Proteomes" id="UP000075225">
    <property type="component" value="Unassembled WGS sequence"/>
</dbReference>
<accession>A0A151HBY6</accession>
<dbReference type="AlphaFoldDB" id="A0A151HBY6"/>
<dbReference type="EMBL" id="AHZP02001593">
    <property type="protein sequence ID" value="KYK66838.1"/>
    <property type="molecule type" value="Genomic_DNA"/>
</dbReference>
<dbReference type="VEuPathDB" id="ToxoDB:TGPRC2_319850A"/>
<gene>
    <name evidence="2" type="ORF">TGPRC2_319850A</name>
</gene>
<reference evidence="3" key="1">
    <citation type="submission" date="2016-03" db="EMBL/GenBank/DDBJ databases">
        <authorList>
            <person name="Sibley D."/>
            <person name="Venepally P."/>
            <person name="Karamycheva S."/>
            <person name="Hadjithomas M."/>
            <person name="Khan A."/>
            <person name="Brunk B."/>
            <person name="Roos D."/>
            <person name="Caler E."/>
            <person name="Lorenzi H."/>
        </authorList>
    </citation>
    <scope>NUCLEOTIDE SEQUENCE [LARGE SCALE GENOMIC DNA]</scope>
    <source>
        <strain evidence="3">TgCatPRC2</strain>
    </source>
</reference>
<comment type="caution">
    <text evidence="2">The sequence shown here is derived from an EMBL/GenBank/DDBJ whole genome shotgun (WGS) entry which is preliminary data.</text>
</comment>
<sequence length="211" mass="22614">MSAVAVCGPPGHSPRRSRGPLAGFSYRRPGSFLSLSSPFSVPLSLSLLVQVFRFLSLFSVQTLFRVTRVLSLRPSDQKRTNPLSSSAPPPPASRVSSGFLTFLCAALSLWVFVPLRSLLWGPHAGNEKLQAIVSTQLPSRLLRSSNSSRKLETHSKRLSALRTVGSFFSSLSPTKRVSLLVSPSLSPPIFSLSPSPPCSAASLGLAFSLPI</sequence>
<proteinExistence type="predicted"/>
<name>A0A151HBY6_TOXGO</name>
<evidence type="ECO:0000313" key="3">
    <source>
        <dbReference type="Proteomes" id="UP000075225"/>
    </source>
</evidence>